<dbReference type="NCBIfam" id="NF001209">
    <property type="entry name" value="PRK00175.1"/>
    <property type="match status" value="1"/>
</dbReference>
<comment type="caution">
    <text evidence="5">The sequence shown here is derived from an EMBL/GenBank/DDBJ whole genome shotgun (WGS) entry which is preliminary data.</text>
</comment>
<dbReference type="InterPro" id="IPR008220">
    <property type="entry name" value="HAT_MetX-like"/>
</dbReference>
<proteinExistence type="inferred from homology"/>
<dbReference type="PIRSF" id="PIRSF000443">
    <property type="entry name" value="Homoser_Ac_trans"/>
    <property type="match status" value="1"/>
</dbReference>
<protein>
    <recommendedName>
        <fullName evidence="2">Homoserine O-acetyltransferase</fullName>
        <shortName evidence="2">HAT</shortName>
        <ecNumber evidence="2">2.3.1.31</ecNumber>
    </recommendedName>
    <alternativeName>
        <fullName evidence="2">Homoserine transacetylase</fullName>
        <shortName evidence="2">HTA</shortName>
    </alternativeName>
</protein>
<feature type="binding site" evidence="2">
    <location>
        <position position="370"/>
    </location>
    <ligand>
        <name>substrate</name>
    </ligand>
</feature>
<dbReference type="SUPFAM" id="SSF53474">
    <property type="entry name" value="alpha/beta-Hydrolases"/>
    <property type="match status" value="1"/>
</dbReference>
<keyword evidence="2 5" id="KW-0012">Acyltransferase</keyword>
<name>A0ABU7K6Z9_9ACTN</name>
<dbReference type="EC" id="2.3.1.31" evidence="2"/>
<comment type="catalytic activity">
    <reaction evidence="2">
        <text>L-homoserine + acetyl-CoA = O-acetyl-L-homoserine + CoA</text>
        <dbReference type="Rhea" id="RHEA:13701"/>
        <dbReference type="ChEBI" id="CHEBI:57287"/>
        <dbReference type="ChEBI" id="CHEBI:57288"/>
        <dbReference type="ChEBI" id="CHEBI:57476"/>
        <dbReference type="ChEBI" id="CHEBI:57716"/>
        <dbReference type="EC" id="2.3.1.31"/>
    </reaction>
</comment>
<dbReference type="Pfam" id="PF00561">
    <property type="entry name" value="Abhydrolase_1"/>
    <property type="match status" value="1"/>
</dbReference>
<keyword evidence="6" id="KW-1185">Reference proteome</keyword>
<dbReference type="NCBIfam" id="TIGR01392">
    <property type="entry name" value="homoserO_Ac_trn"/>
    <property type="match status" value="1"/>
</dbReference>
<feature type="region of interest" description="Disordered" evidence="3">
    <location>
        <begin position="1"/>
        <end position="20"/>
    </location>
</feature>
<dbReference type="PANTHER" id="PTHR32268">
    <property type="entry name" value="HOMOSERINE O-ACETYLTRANSFERASE"/>
    <property type="match status" value="1"/>
</dbReference>
<comment type="subunit">
    <text evidence="2">Homodimer.</text>
</comment>
<comment type="similarity">
    <text evidence="2">Belongs to the AB hydrolase superfamily. MetX family.</text>
</comment>
<organism evidence="5 6">
    <name type="scientific">Nocardiopsis codii</name>
    <dbReference type="NCBI Taxonomy" id="3065942"/>
    <lineage>
        <taxon>Bacteria</taxon>
        <taxon>Bacillati</taxon>
        <taxon>Actinomycetota</taxon>
        <taxon>Actinomycetes</taxon>
        <taxon>Streptosporangiales</taxon>
        <taxon>Nocardiopsidaceae</taxon>
        <taxon>Nocardiopsis</taxon>
    </lineage>
</organism>
<feature type="domain" description="AB hydrolase-1" evidence="4">
    <location>
        <begin position="60"/>
        <end position="375"/>
    </location>
</feature>
<comment type="caution">
    <text evidence="2">Lacks conserved residue(s) required for the propagation of feature annotation.</text>
</comment>
<dbReference type="Gene3D" id="3.40.50.1820">
    <property type="entry name" value="alpha/beta hydrolase"/>
    <property type="match status" value="1"/>
</dbReference>
<dbReference type="Proteomes" id="UP001356095">
    <property type="component" value="Unassembled WGS sequence"/>
</dbReference>
<evidence type="ECO:0000259" key="4">
    <source>
        <dbReference type="Pfam" id="PF00561"/>
    </source>
</evidence>
<comment type="pathway">
    <text evidence="2">Amino-acid biosynthesis; L-methionine biosynthesis via de novo pathway; O-acetyl-L-homoserine from L-homoserine: step 1/1.</text>
</comment>
<sequence>MTEAPSRPAAGGWRDGDPAGGRRWVALDAPLLLESGESLPGVRIAYETWGRPNAHGTNGILVLHALTGDSHAAGPAGPGHASPGWWEGMVGPGLALDTDRYFVVAPNVLGGCQGSTGPSSPAEGAVPRRPPGAAGPGVRAWGSRFPRITLRDTVRAEVALADALGIDSWAAVVGGSMGGMRALEWAVTFPDRVRRALVLSCPAVTSAWQIAWAAPQLHAVRSDPDWRGGDYHGTGRAPAAGLGVARRIAHVTYRGAGELDARFGRAPQDGEDPAGGGRFAVESYLDHQAWKLARRFDPASYVLLTEAMNGHDVGRGRGGVANALRRLPERTVVAGVSSDHLYPLEQQEFIARHLPVPGRARVIDSPYGHDGFLVEVDRVAGLVHELLADAA</sequence>
<evidence type="ECO:0000313" key="5">
    <source>
        <dbReference type="EMBL" id="MEE2038027.1"/>
    </source>
</evidence>
<comment type="function">
    <text evidence="2">Transfers an acetyl group from acetyl-CoA to L-homoserine, forming acetyl-L-homoserine.</text>
</comment>
<dbReference type="InterPro" id="IPR029058">
    <property type="entry name" value="AB_hydrolase_fold"/>
</dbReference>
<gene>
    <name evidence="2" type="primary">metXA</name>
    <name evidence="5" type="ORF">Q8791_12450</name>
</gene>
<evidence type="ECO:0000256" key="2">
    <source>
        <dbReference type="HAMAP-Rule" id="MF_00296"/>
    </source>
</evidence>
<dbReference type="InterPro" id="IPR000073">
    <property type="entry name" value="AB_hydrolase_1"/>
</dbReference>
<reference evidence="5 6" key="1">
    <citation type="submission" date="2023-08" db="EMBL/GenBank/DDBJ databases">
        <authorList>
            <person name="Girao M."/>
            <person name="Carvalho M.F."/>
        </authorList>
    </citation>
    <scope>NUCLEOTIDE SEQUENCE [LARGE SCALE GENOMIC DNA]</scope>
    <source>
        <strain evidence="5 6">CT-R113</strain>
    </source>
</reference>
<dbReference type="EMBL" id="JAUZMY010000010">
    <property type="protein sequence ID" value="MEE2038027.1"/>
    <property type="molecule type" value="Genomic_DNA"/>
</dbReference>
<evidence type="ECO:0000313" key="6">
    <source>
        <dbReference type="Proteomes" id="UP001356095"/>
    </source>
</evidence>
<feature type="binding site" evidence="2">
    <location>
        <position position="246"/>
    </location>
    <ligand>
        <name>substrate</name>
    </ligand>
</feature>
<dbReference type="PANTHER" id="PTHR32268:SF11">
    <property type="entry name" value="HOMOSERINE O-ACETYLTRANSFERASE"/>
    <property type="match status" value="1"/>
</dbReference>
<dbReference type="HAMAP" id="MF_00296">
    <property type="entry name" value="MetX_acyltransf"/>
    <property type="match status" value="1"/>
</dbReference>
<feature type="active site" description="Nucleophile" evidence="2">
    <location>
        <position position="176"/>
    </location>
</feature>
<keyword evidence="2" id="KW-0028">Amino-acid biosynthesis</keyword>
<keyword evidence="2" id="KW-0486">Methionine biosynthesis</keyword>
<evidence type="ECO:0000256" key="1">
    <source>
        <dbReference type="ARBA" id="ARBA00022679"/>
    </source>
</evidence>
<feature type="active site" evidence="2">
    <location>
        <position position="339"/>
    </location>
</feature>
<evidence type="ECO:0000256" key="3">
    <source>
        <dbReference type="SAM" id="MobiDB-lite"/>
    </source>
</evidence>
<comment type="subcellular location">
    <subcellularLocation>
        <location evidence="2">Cytoplasm</location>
    </subcellularLocation>
</comment>
<keyword evidence="1 2" id="KW-0808">Transferase</keyword>
<dbReference type="RefSeq" id="WP_330091817.1">
    <property type="nucleotide sequence ID" value="NZ_JAUZMY010000010.1"/>
</dbReference>
<keyword evidence="2" id="KW-0963">Cytoplasm</keyword>
<feature type="region of interest" description="Disordered" evidence="3">
    <location>
        <begin position="114"/>
        <end position="138"/>
    </location>
</feature>
<feature type="active site" evidence="2">
    <location>
        <position position="369"/>
    </location>
</feature>
<accession>A0ABU7K6Z9</accession>
<dbReference type="GO" id="GO:0004414">
    <property type="term" value="F:homoserine O-acetyltransferase activity"/>
    <property type="evidence" value="ECO:0007669"/>
    <property type="project" value="UniProtKB-EC"/>
</dbReference>